<dbReference type="EMBL" id="FOHX01000003">
    <property type="protein sequence ID" value="SET51384.1"/>
    <property type="molecule type" value="Genomic_DNA"/>
</dbReference>
<reference evidence="4 5" key="1">
    <citation type="submission" date="2016-10" db="EMBL/GenBank/DDBJ databases">
        <authorList>
            <person name="de Groot N.N."/>
        </authorList>
    </citation>
    <scope>NUCLEOTIDE SEQUENCE [LARGE SCALE GENOMIC DNA]</scope>
    <source>
        <strain evidence="4 5">CGMCC 4.5598</strain>
    </source>
</reference>
<dbReference type="GO" id="GO:0032259">
    <property type="term" value="P:methylation"/>
    <property type="evidence" value="ECO:0007669"/>
    <property type="project" value="UniProtKB-KW"/>
</dbReference>
<dbReference type="GO" id="GO:1904047">
    <property type="term" value="F:S-adenosyl-L-methionine binding"/>
    <property type="evidence" value="ECO:0007669"/>
    <property type="project" value="TreeGrafter"/>
</dbReference>
<evidence type="ECO:0000256" key="2">
    <source>
        <dbReference type="ARBA" id="ARBA00022679"/>
    </source>
</evidence>
<dbReference type="RefSeq" id="WP_091079547.1">
    <property type="nucleotide sequence ID" value="NZ_FOHX01000003.1"/>
</dbReference>
<dbReference type="GO" id="GO:0043565">
    <property type="term" value="F:sequence-specific DNA binding"/>
    <property type="evidence" value="ECO:0007669"/>
    <property type="project" value="TreeGrafter"/>
</dbReference>
<dbReference type="GO" id="GO:0006298">
    <property type="term" value="P:mismatch repair"/>
    <property type="evidence" value="ECO:0007669"/>
    <property type="project" value="TreeGrafter"/>
</dbReference>
<dbReference type="GO" id="GO:0009307">
    <property type="term" value="P:DNA restriction-modification system"/>
    <property type="evidence" value="ECO:0007669"/>
    <property type="project" value="InterPro"/>
</dbReference>
<dbReference type="Gene3D" id="3.40.50.150">
    <property type="entry name" value="Vaccinia Virus protein VP39"/>
    <property type="match status" value="2"/>
</dbReference>
<dbReference type="InterPro" id="IPR029063">
    <property type="entry name" value="SAM-dependent_MTases_sf"/>
</dbReference>
<keyword evidence="3" id="KW-0949">S-adenosyl-L-methionine</keyword>
<proteinExistence type="predicted"/>
<dbReference type="PANTHER" id="PTHR30481">
    <property type="entry name" value="DNA ADENINE METHYLASE"/>
    <property type="match status" value="1"/>
</dbReference>
<name>A0A1I0F2G0_9ACTN</name>
<dbReference type="SUPFAM" id="SSF53335">
    <property type="entry name" value="S-adenosyl-L-methionine-dependent methyltransferases"/>
    <property type="match status" value="1"/>
</dbReference>
<dbReference type="InterPro" id="IPR012327">
    <property type="entry name" value="MeTrfase_D12"/>
</dbReference>
<accession>A0A1I0F2G0</accession>
<protein>
    <submittedName>
        <fullName evidence="4">DNA adenine methylase</fullName>
    </submittedName>
</protein>
<evidence type="ECO:0000256" key="1">
    <source>
        <dbReference type="ARBA" id="ARBA00022603"/>
    </source>
</evidence>
<keyword evidence="5" id="KW-1185">Reference proteome</keyword>
<dbReference type="AlphaFoldDB" id="A0A1I0F2G0"/>
<gene>
    <name evidence="4" type="ORF">SAMN05421811_103276</name>
</gene>
<dbReference type="PANTHER" id="PTHR30481:SF4">
    <property type="entry name" value="SITE-SPECIFIC DNA-METHYLTRANSFERASE (ADENINE-SPECIFIC)"/>
    <property type="match status" value="1"/>
</dbReference>
<sequence length="276" mass="30919">MPKPPLTYYGGKTTLAEKIVRLLPTHEHYVEPFAGSLAVLLAKTPSRMETVNDLDQDLMAFWRILRDRPADLERVCALTPHSRAEHTAAYEPAADELEQARRVWVRLTQGRGGTLRNTGWRHYVRPVGSTGMPDYLAAYVTRIAAAAQRLAAVSLECRPALDVIASYGKHREVCLYVDPPYLASTRTSVNYLHEMPREDQHVELAKALLDCDAAVVLSGYDSPLYDDLYGSWHRVEIPTATGQAQKWSARTEVLWSNRPFPNVTPSLFDEEAADAS</sequence>
<keyword evidence="1 4" id="KW-0489">Methyltransferase</keyword>
<keyword evidence="2" id="KW-0808">Transferase</keyword>
<evidence type="ECO:0000256" key="3">
    <source>
        <dbReference type="ARBA" id="ARBA00022691"/>
    </source>
</evidence>
<dbReference type="GO" id="GO:0009007">
    <property type="term" value="F:site-specific DNA-methyltransferase (adenine-specific) activity"/>
    <property type="evidence" value="ECO:0007669"/>
    <property type="project" value="UniProtKB-EC"/>
</dbReference>
<evidence type="ECO:0000313" key="4">
    <source>
        <dbReference type="EMBL" id="SET51384.1"/>
    </source>
</evidence>
<evidence type="ECO:0000313" key="5">
    <source>
        <dbReference type="Proteomes" id="UP000199361"/>
    </source>
</evidence>
<dbReference type="OrthoDB" id="5190841at2"/>
<dbReference type="InterPro" id="IPR012263">
    <property type="entry name" value="M_m6A_EcoRV"/>
</dbReference>
<dbReference type="Pfam" id="PF02086">
    <property type="entry name" value="MethyltransfD12"/>
    <property type="match status" value="1"/>
</dbReference>
<dbReference type="Proteomes" id="UP000199361">
    <property type="component" value="Unassembled WGS sequence"/>
</dbReference>
<dbReference type="PRINTS" id="PR00505">
    <property type="entry name" value="D12N6MTFRASE"/>
</dbReference>
<organism evidence="4 5">
    <name type="scientific">Nonomuraea wenchangensis</name>
    <dbReference type="NCBI Taxonomy" id="568860"/>
    <lineage>
        <taxon>Bacteria</taxon>
        <taxon>Bacillati</taxon>
        <taxon>Actinomycetota</taxon>
        <taxon>Actinomycetes</taxon>
        <taxon>Streptosporangiales</taxon>
        <taxon>Streptosporangiaceae</taxon>
        <taxon>Nonomuraea</taxon>
    </lineage>
</organism>
<dbReference type="STRING" id="568860.SAMN05421811_103276"/>
<dbReference type="PIRSF" id="PIRSF000398">
    <property type="entry name" value="M_m6A_EcoRV"/>
    <property type="match status" value="1"/>
</dbReference>